<keyword evidence="12" id="KW-0325">Glycoprotein</keyword>
<evidence type="ECO:0000256" key="8">
    <source>
        <dbReference type="ARBA" id="ARBA00022729"/>
    </source>
</evidence>
<keyword evidence="7" id="KW-0964">Secreted</keyword>
<evidence type="ECO:0000256" key="17">
    <source>
        <dbReference type="RuleBase" id="RU000589"/>
    </source>
</evidence>
<dbReference type="PANTHER" id="PTHR31707">
    <property type="entry name" value="PECTINESTERASE"/>
    <property type="match status" value="1"/>
</dbReference>
<dbReference type="GO" id="GO:0030599">
    <property type="term" value="F:pectinesterase activity"/>
    <property type="evidence" value="ECO:0007669"/>
    <property type="project" value="UniProtKB-UniRule"/>
</dbReference>
<organism evidence="19 20">
    <name type="scientific">Protea cynaroides</name>
    <dbReference type="NCBI Taxonomy" id="273540"/>
    <lineage>
        <taxon>Eukaryota</taxon>
        <taxon>Viridiplantae</taxon>
        <taxon>Streptophyta</taxon>
        <taxon>Embryophyta</taxon>
        <taxon>Tracheophyta</taxon>
        <taxon>Spermatophyta</taxon>
        <taxon>Magnoliopsida</taxon>
        <taxon>Proteales</taxon>
        <taxon>Proteaceae</taxon>
        <taxon>Protea</taxon>
    </lineage>
</organism>
<dbReference type="AlphaFoldDB" id="A0A9Q0KJU1"/>
<evidence type="ECO:0000256" key="3">
    <source>
        <dbReference type="ARBA" id="ARBA00005184"/>
    </source>
</evidence>
<dbReference type="SMART" id="SM00856">
    <property type="entry name" value="PMEI"/>
    <property type="match status" value="1"/>
</dbReference>
<evidence type="ECO:0000256" key="12">
    <source>
        <dbReference type="ARBA" id="ARBA00023180"/>
    </source>
</evidence>
<dbReference type="Pfam" id="PF01095">
    <property type="entry name" value="Pectinesterase"/>
    <property type="match status" value="1"/>
</dbReference>
<dbReference type="InterPro" id="IPR012334">
    <property type="entry name" value="Pectin_lyas_fold"/>
</dbReference>
<evidence type="ECO:0000256" key="15">
    <source>
        <dbReference type="ARBA" id="ARBA00057335"/>
    </source>
</evidence>
<comment type="pathway">
    <text evidence="3 17">Glycan metabolism; pectin degradation; 2-dehydro-3-deoxy-D-gluconate from pectin: step 1/5.</text>
</comment>
<dbReference type="SUPFAM" id="SSF101148">
    <property type="entry name" value="Plant invertase/pectin methylesterase inhibitor"/>
    <property type="match status" value="1"/>
</dbReference>
<evidence type="ECO:0000256" key="11">
    <source>
        <dbReference type="ARBA" id="ARBA00023157"/>
    </source>
</evidence>
<dbReference type="InterPro" id="IPR000070">
    <property type="entry name" value="Pectinesterase_cat"/>
</dbReference>
<name>A0A9Q0KJU1_9MAGN</name>
<feature type="active site" evidence="16">
    <location>
        <position position="403"/>
    </location>
</feature>
<evidence type="ECO:0000256" key="6">
    <source>
        <dbReference type="ARBA" id="ARBA00013229"/>
    </source>
</evidence>
<protein>
    <recommendedName>
        <fullName evidence="6 17">Pectinesterase</fullName>
        <ecNumber evidence="6 17">3.1.1.11</ecNumber>
    </recommendedName>
</protein>
<evidence type="ECO:0000256" key="4">
    <source>
        <dbReference type="ARBA" id="ARBA00006027"/>
    </source>
</evidence>
<comment type="similarity">
    <text evidence="5">In the C-terminal section; belongs to the pectinesterase family.</text>
</comment>
<gene>
    <name evidence="19" type="ORF">NE237_004650</name>
</gene>
<evidence type="ECO:0000256" key="9">
    <source>
        <dbReference type="ARBA" id="ARBA00022801"/>
    </source>
</evidence>
<comment type="subcellular location">
    <subcellularLocation>
        <location evidence="1">Cell envelope</location>
    </subcellularLocation>
    <subcellularLocation>
        <location evidence="2">Secreted</location>
    </subcellularLocation>
</comment>
<comment type="similarity">
    <text evidence="4">In the N-terminal section; belongs to the PMEI family.</text>
</comment>
<comment type="caution">
    <text evidence="19">The sequence shown here is derived from an EMBL/GenBank/DDBJ whole genome shotgun (WGS) entry which is preliminary data.</text>
</comment>
<keyword evidence="9 17" id="KW-0378">Hydrolase</keyword>
<dbReference type="FunFam" id="2.160.20.10:FF:000001">
    <property type="entry name" value="Pectinesterase"/>
    <property type="match status" value="1"/>
</dbReference>
<feature type="domain" description="Pectinesterase inhibitor" evidence="18">
    <location>
        <begin position="35"/>
        <end position="187"/>
    </location>
</feature>
<dbReference type="Gene3D" id="1.20.140.40">
    <property type="entry name" value="Invertase/pectin methylesterase inhibitor family protein"/>
    <property type="match status" value="1"/>
</dbReference>
<evidence type="ECO:0000256" key="14">
    <source>
        <dbReference type="ARBA" id="ARBA00047928"/>
    </source>
</evidence>
<evidence type="ECO:0000313" key="19">
    <source>
        <dbReference type="EMBL" id="KAJ4971551.1"/>
    </source>
</evidence>
<dbReference type="PROSITE" id="PS00503">
    <property type="entry name" value="PECTINESTERASE_2"/>
    <property type="match status" value="1"/>
</dbReference>
<dbReference type="Gene3D" id="2.160.20.10">
    <property type="entry name" value="Single-stranded right-handed beta-helix, Pectin lyase-like"/>
    <property type="match status" value="1"/>
</dbReference>
<keyword evidence="13" id="KW-0961">Cell wall biogenesis/degradation</keyword>
<dbReference type="Proteomes" id="UP001141806">
    <property type="component" value="Unassembled WGS sequence"/>
</dbReference>
<keyword evidence="8 17" id="KW-0732">Signal</keyword>
<evidence type="ECO:0000313" key="20">
    <source>
        <dbReference type="Proteomes" id="UP001141806"/>
    </source>
</evidence>
<comment type="function">
    <text evidence="15">Acts in the modification of cell walls via demethylesterification of cell wall pectin.</text>
</comment>
<evidence type="ECO:0000256" key="7">
    <source>
        <dbReference type="ARBA" id="ARBA00022525"/>
    </source>
</evidence>
<dbReference type="GO" id="GO:0005576">
    <property type="term" value="C:extracellular region"/>
    <property type="evidence" value="ECO:0007669"/>
    <property type="project" value="UniProtKB-SubCell"/>
</dbReference>
<keyword evidence="10 17" id="KW-0063">Aspartyl esterase</keyword>
<feature type="signal peptide" evidence="17">
    <location>
        <begin position="1"/>
        <end position="29"/>
    </location>
</feature>
<evidence type="ECO:0000259" key="18">
    <source>
        <dbReference type="SMART" id="SM00856"/>
    </source>
</evidence>
<evidence type="ECO:0000256" key="1">
    <source>
        <dbReference type="ARBA" id="ARBA00004196"/>
    </source>
</evidence>
<dbReference type="InterPro" id="IPR033131">
    <property type="entry name" value="Pectinesterase_Asp_AS"/>
</dbReference>
<comment type="catalytic activity">
    <reaction evidence="14 17">
        <text>[(1-&gt;4)-alpha-D-galacturonosyl methyl ester](n) + n H2O = [(1-&gt;4)-alpha-D-galacturonosyl](n) + n methanol + n H(+)</text>
        <dbReference type="Rhea" id="RHEA:22380"/>
        <dbReference type="Rhea" id="RHEA-COMP:14570"/>
        <dbReference type="Rhea" id="RHEA-COMP:14573"/>
        <dbReference type="ChEBI" id="CHEBI:15377"/>
        <dbReference type="ChEBI" id="CHEBI:15378"/>
        <dbReference type="ChEBI" id="CHEBI:17790"/>
        <dbReference type="ChEBI" id="CHEBI:140522"/>
        <dbReference type="ChEBI" id="CHEBI:140523"/>
        <dbReference type="EC" id="3.1.1.11"/>
    </reaction>
</comment>
<dbReference type="NCBIfam" id="TIGR01614">
    <property type="entry name" value="PME_inhib"/>
    <property type="match status" value="1"/>
</dbReference>
<dbReference type="InterPro" id="IPR035513">
    <property type="entry name" value="Invertase/methylesterase_inhib"/>
</dbReference>
<dbReference type="FunFam" id="1.20.140.40:FF:000004">
    <property type="entry name" value="Pectinesterase"/>
    <property type="match status" value="1"/>
</dbReference>
<reference evidence="19" key="1">
    <citation type="journal article" date="2023" name="Plant J.">
        <title>The genome of the king protea, Protea cynaroides.</title>
        <authorList>
            <person name="Chang J."/>
            <person name="Duong T.A."/>
            <person name="Schoeman C."/>
            <person name="Ma X."/>
            <person name="Roodt D."/>
            <person name="Barker N."/>
            <person name="Li Z."/>
            <person name="Van de Peer Y."/>
            <person name="Mizrachi E."/>
        </authorList>
    </citation>
    <scope>NUCLEOTIDE SEQUENCE</scope>
    <source>
        <tissue evidence="19">Young leaves</tissue>
    </source>
</reference>
<keyword evidence="20" id="KW-1185">Reference proteome</keyword>
<evidence type="ECO:0000256" key="16">
    <source>
        <dbReference type="PROSITE-ProRule" id="PRU10040"/>
    </source>
</evidence>
<dbReference type="GO" id="GO:0042545">
    <property type="term" value="P:cell wall modification"/>
    <property type="evidence" value="ECO:0007669"/>
    <property type="project" value="UniProtKB-UniRule"/>
</dbReference>
<evidence type="ECO:0000256" key="13">
    <source>
        <dbReference type="ARBA" id="ARBA00023316"/>
    </source>
</evidence>
<keyword evidence="11" id="KW-1015">Disulfide bond</keyword>
<dbReference type="OrthoDB" id="2019149at2759"/>
<proteinExistence type="inferred from homology"/>
<feature type="chain" id="PRO_5040530523" description="Pectinesterase" evidence="17">
    <location>
        <begin position="30"/>
        <end position="574"/>
    </location>
</feature>
<dbReference type="GO" id="GO:0004857">
    <property type="term" value="F:enzyme inhibitor activity"/>
    <property type="evidence" value="ECO:0007669"/>
    <property type="project" value="InterPro"/>
</dbReference>
<evidence type="ECO:0000256" key="10">
    <source>
        <dbReference type="ARBA" id="ARBA00023085"/>
    </source>
</evidence>
<dbReference type="SUPFAM" id="SSF51126">
    <property type="entry name" value="Pectin lyase-like"/>
    <property type="match status" value="1"/>
</dbReference>
<sequence length="574" mass="63120">MACRVFSSFCFNPILTLLLVLFSSSTSLADVSLSSTPASRDSLCNSTLFPSYCRSVIPSNHSSNVYDYSRFSVSKSLSSAKKFLGLVNKYLTGTSLSVMAIGALEDCQLLAELNIDFLLDASKTVNSSKILPTLQTQDVQTLLSAILTNQQTCLDGLQATASAWSVKNGLSTPLSNSTKLYSVSLAIFTEGWNLKKNKTHPRRELMFSGVNLDQHGQLALRMSSHHRRTYESFRGRKLDQTTENGVLVRDMVVVSQDGTGNFTTINDALLAAPINTSITDGYFMIYVVAGVYDEYVSIDKTKLNIMMIGDGIRKTVITGNRSVADGWTTFKSATFVVLGQGFVAVNMTFRNTAGALKGQAVAVRNGADLSTFYSCSFEAYQDTLYVHSLRQFYKKCDIYGTVDFIFGNAAAVFQNCDIYARRPLPTQYNTITAQGRTDPNQNTGIVIQGCKIRSTKQLASSNITTPTFLGRPWRPYSRTVIMQSYIDSLVNLVGWVDWGNSTDFRSTLYYAEFNNTGPGSLFSNRIQWPGYHVFSNSSDVANFTVSSFLLGDDWLPATGVPYTSGFLSKLPSAP</sequence>
<dbReference type="GO" id="GO:0045490">
    <property type="term" value="P:pectin catabolic process"/>
    <property type="evidence" value="ECO:0007669"/>
    <property type="project" value="UniProtKB-UniRule"/>
</dbReference>
<dbReference type="Pfam" id="PF04043">
    <property type="entry name" value="PMEI"/>
    <property type="match status" value="1"/>
</dbReference>
<accession>A0A9Q0KJU1</accession>
<dbReference type="InterPro" id="IPR011050">
    <property type="entry name" value="Pectin_lyase_fold/virulence"/>
</dbReference>
<dbReference type="EC" id="3.1.1.11" evidence="6 17"/>
<evidence type="ECO:0000256" key="2">
    <source>
        <dbReference type="ARBA" id="ARBA00004613"/>
    </source>
</evidence>
<evidence type="ECO:0000256" key="5">
    <source>
        <dbReference type="ARBA" id="ARBA00007786"/>
    </source>
</evidence>
<dbReference type="CDD" id="cd15798">
    <property type="entry name" value="PMEI-like_3"/>
    <property type="match status" value="1"/>
</dbReference>
<dbReference type="EMBL" id="JAMYWD010000005">
    <property type="protein sequence ID" value="KAJ4971551.1"/>
    <property type="molecule type" value="Genomic_DNA"/>
</dbReference>
<dbReference type="InterPro" id="IPR006501">
    <property type="entry name" value="Pectinesterase_inhib_dom"/>
</dbReference>